<proteinExistence type="predicted"/>
<feature type="transmembrane region" description="Helical" evidence="10">
    <location>
        <begin position="417"/>
        <end position="443"/>
    </location>
</feature>
<dbReference type="GO" id="GO:0016887">
    <property type="term" value="F:ATP hydrolysis activity"/>
    <property type="evidence" value="ECO:0007669"/>
    <property type="project" value="InterPro"/>
</dbReference>
<dbReference type="InterPro" id="IPR003439">
    <property type="entry name" value="ABC_transporter-like_ATP-bd"/>
</dbReference>
<evidence type="ECO:0000256" key="1">
    <source>
        <dbReference type="ARBA" id="ARBA00004651"/>
    </source>
</evidence>
<dbReference type="PANTHER" id="PTHR43394">
    <property type="entry name" value="ATP-DEPENDENT PERMEASE MDL1, MITOCHONDRIAL"/>
    <property type="match status" value="1"/>
</dbReference>
<organism evidence="14 15">
    <name type="scientific">Xylanibacter ruminicola</name>
    <name type="common">Prevotella ruminicola</name>
    <dbReference type="NCBI Taxonomy" id="839"/>
    <lineage>
        <taxon>Bacteria</taxon>
        <taxon>Pseudomonadati</taxon>
        <taxon>Bacteroidota</taxon>
        <taxon>Bacteroidia</taxon>
        <taxon>Bacteroidales</taxon>
        <taxon>Prevotellaceae</taxon>
        <taxon>Xylanibacter</taxon>
    </lineage>
</organism>
<keyword evidence="3" id="KW-1003">Cell membrane</keyword>
<accession>A0A1H5T2F6</accession>
<keyword evidence="4 10" id="KW-0812">Transmembrane</keyword>
<evidence type="ECO:0000256" key="9">
    <source>
        <dbReference type="ARBA" id="ARBA00023136"/>
    </source>
</evidence>
<dbReference type="InterPro" id="IPR005074">
    <property type="entry name" value="Peptidase_C39"/>
</dbReference>
<dbReference type="PROSITE" id="PS50990">
    <property type="entry name" value="PEPTIDASE_C39"/>
    <property type="match status" value="1"/>
</dbReference>
<comment type="subcellular location">
    <subcellularLocation>
        <location evidence="1">Cell membrane</location>
        <topology evidence="1">Multi-pass membrane protein</topology>
    </subcellularLocation>
</comment>
<reference evidence="14 15" key="1">
    <citation type="submission" date="2016-10" db="EMBL/GenBank/DDBJ databases">
        <authorList>
            <person name="de Groot N.N."/>
        </authorList>
    </citation>
    <scope>NUCLEOTIDE SEQUENCE [LARGE SCALE GENOMIC DNA]</scope>
    <source>
        <strain evidence="14 15">AR32</strain>
    </source>
</reference>
<evidence type="ECO:0000259" key="12">
    <source>
        <dbReference type="PROSITE" id="PS50929"/>
    </source>
</evidence>
<dbReference type="CDD" id="cd02418">
    <property type="entry name" value="Peptidase_C39B"/>
    <property type="match status" value="1"/>
</dbReference>
<dbReference type="RefSeq" id="WP_181020758.1">
    <property type="nucleotide sequence ID" value="NZ_FNUV01000002.1"/>
</dbReference>
<evidence type="ECO:0000256" key="5">
    <source>
        <dbReference type="ARBA" id="ARBA00022741"/>
    </source>
</evidence>
<sequence>MRIKDFPLFVQHDAMDCGPTSLRMVAAYYGKHYSIQYLRENCFISRLGVSMLGISEAAEKLGMHTIGLRISISRLKEDVPLPCIIHWNQNHFVVLYRIEKTKKGTLFHVADPAGAKATFTEEEFKRCWLSSRKDGEDEGTALCLEPTPEFYNRSADDDTNKGRQSLLFLFGYLRPYQKLIIQLFVGLGTGALLELLLPFLTQSIVDFGITNQNLSYIYLVLIAQMMLVISSTSVEFIRGWILLHIGTRVNISLISDYLAKLMRLPIAYFDTKMTGDILQRINDHTRIQQFLTNTSLSTLFSIVNVIIFGVVILFYSQMIFLIFFLGSAFYVAWVWLFMKRRAILDHKMFTQNSANQSNMVQLVTGMQEIKLNGCEQQKRWEWEHIQARIYKITVKGLALSQYQQSGGILINQLKNAIITAFVAALVIKGEITLGMMLAIQYIIGQLNSPVDQLINFARQYQDAKLSLDRLQEIYSKDDERPLEKTLITEIHNNDIKIENLTFRYDKLNEKPTLDNINLTIPHGKTTAIVGLSGSGKTTLLKMILGFYKPDKGKVILGNSDIENYDKREWRKHCGSVMQDGFIFSDSIARNIAPGEERIDEDRMREAAATANIKDFIEELPLGYNTKIGAEGHGLSMGQKQRILIARAVYKNPEFIFMDEATNSLDTNNEHQIMENLNRFIQGKTAIIIAHRLSTVRDADNIVVLQDGKICEQGDHETLIGKKGLYFTLVKNQLNI</sequence>
<feature type="transmembrane region" description="Helical" evidence="10">
    <location>
        <begin position="179"/>
        <end position="204"/>
    </location>
</feature>
<keyword evidence="9 10" id="KW-0472">Membrane</keyword>
<dbReference type="GO" id="GO:0015421">
    <property type="term" value="F:ABC-type oligopeptide transporter activity"/>
    <property type="evidence" value="ECO:0007669"/>
    <property type="project" value="TreeGrafter"/>
</dbReference>
<protein>
    <submittedName>
        <fullName evidence="14">Bacteriocin-processing peptidase. Cysteine peptidase. MEROPS family C39</fullName>
    </submittedName>
</protein>
<dbReference type="Gene3D" id="3.40.50.300">
    <property type="entry name" value="P-loop containing nucleotide triphosphate hydrolases"/>
    <property type="match status" value="1"/>
</dbReference>
<dbReference type="InterPro" id="IPR039421">
    <property type="entry name" value="Type_1_exporter"/>
</dbReference>
<dbReference type="SMART" id="SM00382">
    <property type="entry name" value="AAA"/>
    <property type="match status" value="1"/>
</dbReference>
<evidence type="ECO:0000256" key="6">
    <source>
        <dbReference type="ARBA" id="ARBA00022801"/>
    </source>
</evidence>
<dbReference type="GO" id="GO:0005886">
    <property type="term" value="C:plasma membrane"/>
    <property type="evidence" value="ECO:0007669"/>
    <property type="project" value="UniProtKB-SubCell"/>
</dbReference>
<dbReference type="PANTHER" id="PTHR43394:SF1">
    <property type="entry name" value="ATP-BINDING CASSETTE SUB-FAMILY B MEMBER 10, MITOCHONDRIAL"/>
    <property type="match status" value="1"/>
</dbReference>
<dbReference type="Pfam" id="PF00664">
    <property type="entry name" value="ABC_membrane"/>
    <property type="match status" value="1"/>
</dbReference>
<evidence type="ECO:0000313" key="15">
    <source>
        <dbReference type="Proteomes" id="UP000236735"/>
    </source>
</evidence>
<keyword evidence="6" id="KW-0378">Hydrolase</keyword>
<dbReference type="GO" id="GO:0005524">
    <property type="term" value="F:ATP binding"/>
    <property type="evidence" value="ECO:0007669"/>
    <property type="project" value="UniProtKB-KW"/>
</dbReference>
<keyword evidence="7" id="KW-0067">ATP-binding</keyword>
<dbReference type="InterPro" id="IPR036640">
    <property type="entry name" value="ABC1_TM_sf"/>
</dbReference>
<dbReference type="GO" id="GO:0006508">
    <property type="term" value="P:proteolysis"/>
    <property type="evidence" value="ECO:0007669"/>
    <property type="project" value="InterPro"/>
</dbReference>
<dbReference type="InterPro" id="IPR027417">
    <property type="entry name" value="P-loop_NTPase"/>
</dbReference>
<keyword evidence="2" id="KW-0813">Transport</keyword>
<evidence type="ECO:0000256" key="4">
    <source>
        <dbReference type="ARBA" id="ARBA00022692"/>
    </source>
</evidence>
<evidence type="ECO:0000259" key="11">
    <source>
        <dbReference type="PROSITE" id="PS50893"/>
    </source>
</evidence>
<dbReference type="InterPro" id="IPR003593">
    <property type="entry name" value="AAA+_ATPase"/>
</dbReference>
<evidence type="ECO:0000256" key="7">
    <source>
        <dbReference type="ARBA" id="ARBA00022840"/>
    </source>
</evidence>
<evidence type="ECO:0000259" key="13">
    <source>
        <dbReference type="PROSITE" id="PS50990"/>
    </source>
</evidence>
<evidence type="ECO:0000256" key="8">
    <source>
        <dbReference type="ARBA" id="ARBA00022989"/>
    </source>
</evidence>
<dbReference type="Gene3D" id="3.90.70.10">
    <property type="entry name" value="Cysteine proteinases"/>
    <property type="match status" value="1"/>
</dbReference>
<feature type="transmembrane region" description="Helical" evidence="10">
    <location>
        <begin position="216"/>
        <end position="237"/>
    </location>
</feature>
<gene>
    <name evidence="14" type="ORF">SAMN05216354_0835</name>
</gene>
<dbReference type="EMBL" id="FNUV01000002">
    <property type="protein sequence ID" value="SEF57072.1"/>
    <property type="molecule type" value="Genomic_DNA"/>
</dbReference>
<feature type="domain" description="ABC transporter" evidence="11">
    <location>
        <begin position="495"/>
        <end position="731"/>
    </location>
</feature>
<dbReference type="Pfam" id="PF00005">
    <property type="entry name" value="ABC_tran"/>
    <property type="match status" value="1"/>
</dbReference>
<keyword evidence="5" id="KW-0547">Nucleotide-binding</keyword>
<dbReference type="CDD" id="cd18571">
    <property type="entry name" value="ABC_6TM_peptidase_like"/>
    <property type="match status" value="1"/>
</dbReference>
<dbReference type="PROSITE" id="PS50929">
    <property type="entry name" value="ABC_TM1F"/>
    <property type="match status" value="1"/>
</dbReference>
<dbReference type="Gene3D" id="1.20.1560.10">
    <property type="entry name" value="ABC transporter type 1, transmembrane domain"/>
    <property type="match status" value="1"/>
</dbReference>
<dbReference type="SUPFAM" id="SSF52540">
    <property type="entry name" value="P-loop containing nucleoside triphosphate hydrolases"/>
    <property type="match status" value="1"/>
</dbReference>
<feature type="transmembrane region" description="Helical" evidence="10">
    <location>
        <begin position="318"/>
        <end position="338"/>
    </location>
</feature>
<evidence type="ECO:0000256" key="10">
    <source>
        <dbReference type="SAM" id="Phobius"/>
    </source>
</evidence>
<keyword evidence="8 10" id="KW-1133">Transmembrane helix</keyword>
<evidence type="ECO:0000313" key="14">
    <source>
        <dbReference type="EMBL" id="SEF57072.1"/>
    </source>
</evidence>
<dbReference type="SUPFAM" id="SSF90123">
    <property type="entry name" value="ABC transporter transmembrane region"/>
    <property type="match status" value="1"/>
</dbReference>
<feature type="transmembrane region" description="Helical" evidence="10">
    <location>
        <begin position="290"/>
        <end position="312"/>
    </location>
</feature>
<dbReference type="PROSITE" id="PS50893">
    <property type="entry name" value="ABC_TRANSPORTER_2"/>
    <property type="match status" value="1"/>
</dbReference>
<feature type="domain" description="Peptidase C39" evidence="13">
    <location>
        <begin position="11"/>
        <end position="135"/>
    </location>
</feature>
<dbReference type="FunFam" id="3.40.50.300:FF:000221">
    <property type="entry name" value="Multidrug ABC transporter ATP-binding protein"/>
    <property type="match status" value="1"/>
</dbReference>
<dbReference type="InterPro" id="IPR011527">
    <property type="entry name" value="ABC1_TM_dom"/>
</dbReference>
<dbReference type="Proteomes" id="UP000236735">
    <property type="component" value="Unassembled WGS sequence"/>
</dbReference>
<evidence type="ECO:0000256" key="3">
    <source>
        <dbReference type="ARBA" id="ARBA00022475"/>
    </source>
</evidence>
<name>A0A1H5T2F6_XYLRU</name>
<dbReference type="Pfam" id="PF03412">
    <property type="entry name" value="Peptidase_C39"/>
    <property type="match status" value="1"/>
</dbReference>
<feature type="domain" description="ABC transmembrane type-1" evidence="12">
    <location>
        <begin position="181"/>
        <end position="462"/>
    </location>
</feature>
<evidence type="ECO:0000256" key="2">
    <source>
        <dbReference type="ARBA" id="ARBA00022448"/>
    </source>
</evidence>
<dbReference type="AlphaFoldDB" id="A0A1H5T2F6"/>
<dbReference type="GO" id="GO:0008233">
    <property type="term" value="F:peptidase activity"/>
    <property type="evidence" value="ECO:0007669"/>
    <property type="project" value="InterPro"/>
</dbReference>